<dbReference type="OrthoDB" id="199930at2759"/>
<sequence length="218" mass="24425">MESHIQNQQPGHNHHVHFGHQPPPPPPPSLSPHLNQLMHLQFTGHFDHYQHHQPPQQQQRTQIPMACPFTAASNIGVPATYRPSPQGHSANKHKEPMKTYNHDLLVMASHPGHQPPPPPPPQQQPPQQHLYGNSAQPGGQVGGNTARSTQCGKDGVLTKDCRQDNNFEERLCALVKAGVIRYLVNFVNHYEEFEKLGELIARIFNAICSEEKLIEIVV</sequence>
<dbReference type="AlphaFoldDB" id="A0A6J1RBU0"/>
<feature type="region of interest" description="Disordered" evidence="1">
    <location>
        <begin position="107"/>
        <end position="150"/>
    </location>
</feature>
<keyword evidence="2" id="KW-1185">Reference proteome</keyword>
<name>A0A6J1RBU0_9HYME</name>
<accession>A0A6J1RBU0</accession>
<feature type="compositionally biased region" description="Pro residues" evidence="1">
    <location>
        <begin position="113"/>
        <end position="124"/>
    </location>
</feature>
<dbReference type="GeneID" id="112467364"/>
<protein>
    <submittedName>
        <fullName evidence="3">Inactive histone-lysine N-methyltransferase 2E-like</fullName>
    </submittedName>
</protein>
<feature type="compositionally biased region" description="Polar residues" evidence="1">
    <location>
        <begin position="130"/>
        <end position="150"/>
    </location>
</feature>
<dbReference type="RefSeq" id="XP_024891723.1">
    <property type="nucleotide sequence ID" value="XM_025035955.1"/>
</dbReference>
<feature type="region of interest" description="Disordered" evidence="1">
    <location>
        <begin position="1"/>
        <end position="34"/>
    </location>
</feature>
<feature type="compositionally biased region" description="Pro residues" evidence="1">
    <location>
        <begin position="21"/>
        <end position="30"/>
    </location>
</feature>
<feature type="compositionally biased region" description="Polar residues" evidence="1">
    <location>
        <begin position="1"/>
        <end position="11"/>
    </location>
</feature>
<evidence type="ECO:0000313" key="2">
    <source>
        <dbReference type="Proteomes" id="UP000504618"/>
    </source>
</evidence>
<evidence type="ECO:0000313" key="3">
    <source>
        <dbReference type="RefSeq" id="XP_024891723.1"/>
    </source>
</evidence>
<dbReference type="Proteomes" id="UP000504618">
    <property type="component" value="Unplaced"/>
</dbReference>
<gene>
    <name evidence="3" type="primary">LOC112467364</name>
</gene>
<proteinExistence type="predicted"/>
<reference evidence="3" key="1">
    <citation type="submission" date="2025-08" db="UniProtKB">
        <authorList>
            <consortium name="RefSeq"/>
        </authorList>
    </citation>
    <scope>IDENTIFICATION</scope>
    <source>
        <tissue evidence="3">Whole body</tissue>
    </source>
</reference>
<organism evidence="2 3">
    <name type="scientific">Temnothorax curvispinosus</name>
    <dbReference type="NCBI Taxonomy" id="300111"/>
    <lineage>
        <taxon>Eukaryota</taxon>
        <taxon>Metazoa</taxon>
        <taxon>Ecdysozoa</taxon>
        <taxon>Arthropoda</taxon>
        <taxon>Hexapoda</taxon>
        <taxon>Insecta</taxon>
        <taxon>Pterygota</taxon>
        <taxon>Neoptera</taxon>
        <taxon>Endopterygota</taxon>
        <taxon>Hymenoptera</taxon>
        <taxon>Apocrita</taxon>
        <taxon>Aculeata</taxon>
        <taxon>Formicoidea</taxon>
        <taxon>Formicidae</taxon>
        <taxon>Myrmicinae</taxon>
        <taxon>Temnothorax</taxon>
    </lineage>
</organism>
<evidence type="ECO:0000256" key="1">
    <source>
        <dbReference type="SAM" id="MobiDB-lite"/>
    </source>
</evidence>